<evidence type="ECO:0000256" key="2">
    <source>
        <dbReference type="ARBA" id="ARBA00022475"/>
    </source>
</evidence>
<dbReference type="InterPro" id="IPR038731">
    <property type="entry name" value="RgtA/B/C-like"/>
</dbReference>
<gene>
    <name evidence="11" type="ORF">ACFFSA_51695</name>
</gene>
<organism evidence="11 12">
    <name type="scientific">Nonomuraea helvata</name>
    <dbReference type="NCBI Taxonomy" id="37484"/>
    <lineage>
        <taxon>Bacteria</taxon>
        <taxon>Bacillati</taxon>
        <taxon>Actinomycetota</taxon>
        <taxon>Actinomycetes</taxon>
        <taxon>Streptosporangiales</taxon>
        <taxon>Streptosporangiaceae</taxon>
        <taxon>Nonomuraea</taxon>
    </lineage>
</organism>
<feature type="transmembrane region" description="Helical" evidence="9">
    <location>
        <begin position="353"/>
        <end position="376"/>
    </location>
</feature>
<comment type="subcellular location">
    <subcellularLocation>
        <location evidence="1">Cell membrane</location>
        <topology evidence="1">Multi-pass membrane protein</topology>
    </subcellularLocation>
</comment>
<protein>
    <submittedName>
        <fullName evidence="11">Glycosyltransferase family 39 protein</fullName>
        <ecNumber evidence="11">2.4.-.-</ecNumber>
    </submittedName>
</protein>
<dbReference type="Proteomes" id="UP001589532">
    <property type="component" value="Unassembled WGS sequence"/>
</dbReference>
<dbReference type="EMBL" id="JBHMBW010000106">
    <property type="protein sequence ID" value="MFB9631578.1"/>
    <property type="molecule type" value="Genomic_DNA"/>
</dbReference>
<keyword evidence="2" id="KW-1003">Cell membrane</keyword>
<proteinExistence type="predicted"/>
<dbReference type="PANTHER" id="PTHR33908">
    <property type="entry name" value="MANNOSYLTRANSFERASE YKCB-RELATED"/>
    <property type="match status" value="1"/>
</dbReference>
<evidence type="ECO:0000256" key="9">
    <source>
        <dbReference type="SAM" id="Phobius"/>
    </source>
</evidence>
<dbReference type="InterPro" id="IPR050297">
    <property type="entry name" value="LipidA_mod_glycosyltrf_83"/>
</dbReference>
<feature type="compositionally biased region" description="Low complexity" evidence="8">
    <location>
        <begin position="279"/>
        <end position="296"/>
    </location>
</feature>
<accession>A0ABV5SL44</accession>
<feature type="transmembrane region" description="Helical" evidence="9">
    <location>
        <begin position="246"/>
        <end position="266"/>
    </location>
</feature>
<evidence type="ECO:0000256" key="1">
    <source>
        <dbReference type="ARBA" id="ARBA00004651"/>
    </source>
</evidence>
<feature type="transmembrane region" description="Helical" evidence="9">
    <location>
        <begin position="101"/>
        <end position="120"/>
    </location>
</feature>
<evidence type="ECO:0000256" key="3">
    <source>
        <dbReference type="ARBA" id="ARBA00022676"/>
    </source>
</evidence>
<keyword evidence="7 9" id="KW-0472">Membrane</keyword>
<feature type="region of interest" description="Disordered" evidence="8">
    <location>
        <begin position="276"/>
        <end position="296"/>
    </location>
</feature>
<keyword evidence="3 11" id="KW-0328">Glycosyltransferase</keyword>
<feature type="transmembrane region" description="Helical" evidence="9">
    <location>
        <begin position="163"/>
        <end position="190"/>
    </location>
</feature>
<feature type="transmembrane region" description="Helical" evidence="9">
    <location>
        <begin position="132"/>
        <end position="151"/>
    </location>
</feature>
<keyword evidence="6 9" id="KW-1133">Transmembrane helix</keyword>
<keyword evidence="4 11" id="KW-0808">Transferase</keyword>
<keyword evidence="12" id="KW-1185">Reference proteome</keyword>
<feature type="transmembrane region" description="Helical" evidence="9">
    <location>
        <begin position="383"/>
        <end position="404"/>
    </location>
</feature>
<dbReference type="RefSeq" id="WP_344984133.1">
    <property type="nucleotide sequence ID" value="NZ_BAAAXV010000001.1"/>
</dbReference>
<dbReference type="GO" id="GO:0016757">
    <property type="term" value="F:glycosyltransferase activity"/>
    <property type="evidence" value="ECO:0007669"/>
    <property type="project" value="UniProtKB-KW"/>
</dbReference>
<evidence type="ECO:0000256" key="8">
    <source>
        <dbReference type="SAM" id="MobiDB-lite"/>
    </source>
</evidence>
<comment type="caution">
    <text evidence="11">The sequence shown here is derived from an EMBL/GenBank/DDBJ whole genome shotgun (WGS) entry which is preliminary data.</text>
</comment>
<name>A0ABV5SL44_9ACTN</name>
<feature type="domain" description="Glycosyltransferase RgtA/B/C/D-like" evidence="10">
    <location>
        <begin position="64"/>
        <end position="213"/>
    </location>
</feature>
<feature type="transmembrane region" description="Helical" evidence="9">
    <location>
        <begin position="202"/>
        <end position="226"/>
    </location>
</feature>
<feature type="transmembrane region" description="Helical" evidence="9">
    <location>
        <begin position="324"/>
        <end position="347"/>
    </location>
</feature>
<evidence type="ECO:0000313" key="11">
    <source>
        <dbReference type="EMBL" id="MFB9631578.1"/>
    </source>
</evidence>
<evidence type="ECO:0000256" key="4">
    <source>
        <dbReference type="ARBA" id="ARBA00022679"/>
    </source>
</evidence>
<dbReference type="PANTHER" id="PTHR33908:SF3">
    <property type="entry name" value="UNDECAPRENYL PHOSPHATE-ALPHA-4-AMINO-4-DEOXY-L-ARABINOSE ARABINOSYL TRANSFERASE"/>
    <property type="match status" value="1"/>
</dbReference>
<dbReference type="Pfam" id="PF13231">
    <property type="entry name" value="PMT_2"/>
    <property type="match status" value="1"/>
</dbReference>
<evidence type="ECO:0000313" key="12">
    <source>
        <dbReference type="Proteomes" id="UP001589532"/>
    </source>
</evidence>
<reference evidence="11 12" key="1">
    <citation type="submission" date="2024-09" db="EMBL/GenBank/DDBJ databases">
        <authorList>
            <person name="Sun Q."/>
            <person name="Mori K."/>
        </authorList>
    </citation>
    <scope>NUCLEOTIDE SEQUENCE [LARGE SCALE GENOMIC DNA]</scope>
    <source>
        <strain evidence="11 12">JCM 3143</strain>
    </source>
</reference>
<evidence type="ECO:0000259" key="10">
    <source>
        <dbReference type="Pfam" id="PF13231"/>
    </source>
</evidence>
<dbReference type="EC" id="2.4.-.-" evidence="11"/>
<evidence type="ECO:0000256" key="6">
    <source>
        <dbReference type="ARBA" id="ARBA00022989"/>
    </source>
</evidence>
<sequence>MPGTAMLVVGGPAVLAAALGLWRIDEPSYWADEGVSVAIAGRPLADLPTILAHMDRVHGLYYVLLHCVSAVAGTGEIAMRLPSACATVAATAVLAALGRRLVSSATGLFAGLIYALLPVVSRYAQEARQYALVTALMIGLTYLLVVTIDAMRDGRHRWRPWAAYTIMLAVAGWLHLYALFILPAHAVILLSARARATPWRCWILSAGSAGVLVAPLAVAALGQFALVSWIPVPDLGTVRYLGRLVFGGNPVAIVTVLALAVAGLLWRRRDGLPARSAIGSGRTRPTTPTSVPGSGPSRVATLEVANLDVAVMPRGQIRLSVRTVALPWLLVPSGLMIVVSLIGPPIFYPRYVLHSVAALALAAGAGLSSTVSWAAGRMPAARLVIPSAALAVLAAFTGPAQVAIRQPLSRPDNLRELAHTLRDNARPGDAVLYVPAGNWMSTLPYPDSVARLDTRSLNADGFFGELSPDQLHRAAGPLSRIWVVEGKTSYGNGARMRDDPRFRRTAYWSFRTRQLSLYERLPPRGNR</sequence>
<keyword evidence="5 9" id="KW-0812">Transmembrane</keyword>
<evidence type="ECO:0000256" key="5">
    <source>
        <dbReference type="ARBA" id="ARBA00022692"/>
    </source>
</evidence>
<evidence type="ECO:0000256" key="7">
    <source>
        <dbReference type="ARBA" id="ARBA00023136"/>
    </source>
</evidence>